<evidence type="ECO:0000256" key="4">
    <source>
        <dbReference type="ARBA" id="ARBA00023172"/>
    </source>
</evidence>
<keyword evidence="3 7" id="KW-0227">DNA damage</keyword>
<comment type="similarity">
    <text evidence="1 7">Belongs to the RecO family.</text>
</comment>
<feature type="domain" description="DNA replication/recombination mediator RecO N-terminal" evidence="8">
    <location>
        <begin position="1"/>
        <end position="78"/>
    </location>
</feature>
<dbReference type="PANTHER" id="PTHR33991:SF1">
    <property type="entry name" value="DNA REPAIR PROTEIN RECO"/>
    <property type="match status" value="1"/>
</dbReference>
<dbReference type="Proteomes" id="UP000274271">
    <property type="component" value="Unassembled WGS sequence"/>
</dbReference>
<keyword evidence="10" id="KW-1185">Reference proteome</keyword>
<evidence type="ECO:0000313" key="9">
    <source>
        <dbReference type="EMBL" id="RRB15282.1"/>
    </source>
</evidence>
<evidence type="ECO:0000256" key="3">
    <source>
        <dbReference type="ARBA" id="ARBA00022763"/>
    </source>
</evidence>
<evidence type="ECO:0000256" key="6">
    <source>
        <dbReference type="ARBA" id="ARBA00033409"/>
    </source>
</evidence>
<comment type="function">
    <text evidence="7">Involved in DNA repair and RecF pathway recombination.</text>
</comment>
<evidence type="ECO:0000256" key="5">
    <source>
        <dbReference type="ARBA" id="ARBA00023204"/>
    </source>
</evidence>
<dbReference type="RefSeq" id="WP_124906886.1">
    <property type="nucleotide sequence ID" value="NZ_RQJP01000002.1"/>
</dbReference>
<dbReference type="PANTHER" id="PTHR33991">
    <property type="entry name" value="DNA REPAIR PROTEIN RECO"/>
    <property type="match status" value="1"/>
</dbReference>
<dbReference type="InterPro" id="IPR003717">
    <property type="entry name" value="RecO"/>
</dbReference>
<name>A0A3P1CPN1_9BACT</name>
<comment type="caution">
    <text evidence="9">The sequence shown here is derived from an EMBL/GenBank/DDBJ whole genome shotgun (WGS) entry which is preliminary data.</text>
</comment>
<evidence type="ECO:0000256" key="1">
    <source>
        <dbReference type="ARBA" id="ARBA00007452"/>
    </source>
</evidence>
<reference evidence="9 10" key="1">
    <citation type="submission" date="2018-11" db="EMBL/GenBank/DDBJ databases">
        <authorList>
            <person name="Zhou Z."/>
            <person name="Wang G."/>
        </authorList>
    </citation>
    <scope>NUCLEOTIDE SEQUENCE [LARGE SCALE GENOMIC DNA]</scope>
    <source>
        <strain evidence="9 10">KCTC42998</strain>
    </source>
</reference>
<proteinExistence type="inferred from homology"/>
<dbReference type="Gene3D" id="1.20.1440.120">
    <property type="entry name" value="Recombination protein O, C-terminal domain"/>
    <property type="match status" value="1"/>
</dbReference>
<sequence length="230" mass="26519">MLHKTRGIVLSYFRYRETSIIVRIYTEEFGLQSYLVNGVRSAKSKTNRIAFFQPLTLLDMVVYYKPGKDLHRLSEVKVNFPFQHIPFDIAKSSMALFVSEMLTKTLKEEASNQALFYFLMDSVLYLEEAEADYENFHLAFLLKLAFFLGFGPSNAREFEGQLQEQKYPFLPDDAAEKALNHFLRQPLATPVKISRLTRAELLDALVAFYQIHIDGLGEIKSLSVLREVLS</sequence>
<dbReference type="InterPro" id="IPR042242">
    <property type="entry name" value="RecO_C"/>
</dbReference>
<dbReference type="GO" id="GO:0006302">
    <property type="term" value="P:double-strand break repair"/>
    <property type="evidence" value="ECO:0007669"/>
    <property type="project" value="TreeGrafter"/>
</dbReference>
<dbReference type="SUPFAM" id="SSF57863">
    <property type="entry name" value="ArfGap/RecO-like zinc finger"/>
    <property type="match status" value="1"/>
</dbReference>
<dbReference type="GO" id="GO:0006310">
    <property type="term" value="P:DNA recombination"/>
    <property type="evidence" value="ECO:0007669"/>
    <property type="project" value="UniProtKB-UniRule"/>
</dbReference>
<evidence type="ECO:0000313" key="10">
    <source>
        <dbReference type="Proteomes" id="UP000274271"/>
    </source>
</evidence>
<dbReference type="NCBIfam" id="TIGR00613">
    <property type="entry name" value="reco"/>
    <property type="match status" value="1"/>
</dbReference>
<evidence type="ECO:0000256" key="7">
    <source>
        <dbReference type="HAMAP-Rule" id="MF_00201"/>
    </source>
</evidence>
<dbReference type="Pfam" id="PF02565">
    <property type="entry name" value="RecO_C"/>
    <property type="match status" value="1"/>
</dbReference>
<dbReference type="InterPro" id="IPR012340">
    <property type="entry name" value="NA-bd_OB-fold"/>
</dbReference>
<protein>
    <recommendedName>
        <fullName evidence="2 7">DNA repair protein RecO</fullName>
    </recommendedName>
    <alternativeName>
        <fullName evidence="6 7">Recombination protein O</fullName>
    </alternativeName>
</protein>
<evidence type="ECO:0000256" key="2">
    <source>
        <dbReference type="ARBA" id="ARBA00021310"/>
    </source>
</evidence>
<dbReference type="InterPro" id="IPR037278">
    <property type="entry name" value="ARFGAP/RecO"/>
</dbReference>
<dbReference type="AlphaFoldDB" id="A0A3P1CPN1"/>
<gene>
    <name evidence="7 9" type="primary">recO</name>
    <name evidence="9" type="ORF">EHT87_12140</name>
</gene>
<organism evidence="9 10">
    <name type="scientific">Larkinella knui</name>
    <dbReference type="NCBI Taxonomy" id="2025310"/>
    <lineage>
        <taxon>Bacteria</taxon>
        <taxon>Pseudomonadati</taxon>
        <taxon>Bacteroidota</taxon>
        <taxon>Cytophagia</taxon>
        <taxon>Cytophagales</taxon>
        <taxon>Spirosomataceae</taxon>
        <taxon>Larkinella</taxon>
    </lineage>
</organism>
<dbReference type="OrthoDB" id="9789152at2"/>
<dbReference type="SUPFAM" id="SSF50249">
    <property type="entry name" value="Nucleic acid-binding proteins"/>
    <property type="match status" value="1"/>
</dbReference>
<dbReference type="Pfam" id="PF11967">
    <property type="entry name" value="RecO_N"/>
    <property type="match status" value="1"/>
</dbReference>
<evidence type="ECO:0000259" key="8">
    <source>
        <dbReference type="Pfam" id="PF11967"/>
    </source>
</evidence>
<accession>A0A3P1CPN1</accession>
<dbReference type="HAMAP" id="MF_00201">
    <property type="entry name" value="RecO"/>
    <property type="match status" value="1"/>
</dbReference>
<dbReference type="Gene3D" id="2.40.50.140">
    <property type="entry name" value="Nucleic acid-binding proteins"/>
    <property type="match status" value="1"/>
</dbReference>
<keyword evidence="4 7" id="KW-0233">DNA recombination</keyword>
<keyword evidence="5 7" id="KW-0234">DNA repair</keyword>
<dbReference type="InterPro" id="IPR022572">
    <property type="entry name" value="DNA_rep/recomb_RecO_N"/>
</dbReference>
<dbReference type="EMBL" id="RQJP01000002">
    <property type="protein sequence ID" value="RRB15282.1"/>
    <property type="molecule type" value="Genomic_DNA"/>
</dbReference>
<dbReference type="GO" id="GO:0043590">
    <property type="term" value="C:bacterial nucleoid"/>
    <property type="evidence" value="ECO:0007669"/>
    <property type="project" value="TreeGrafter"/>
</dbReference>